<reference evidence="4 5" key="1">
    <citation type="submission" date="2017-11" db="EMBL/GenBank/DDBJ databases">
        <title>De novo assembly and phasing of dikaryotic genomes from two isolates of Puccinia coronata f. sp. avenae, the causal agent of oat crown rust.</title>
        <authorList>
            <person name="Miller M.E."/>
            <person name="Zhang Y."/>
            <person name="Omidvar V."/>
            <person name="Sperschneider J."/>
            <person name="Schwessinger B."/>
            <person name="Raley C."/>
            <person name="Palmer J.M."/>
            <person name="Garnica D."/>
            <person name="Upadhyaya N."/>
            <person name="Rathjen J."/>
            <person name="Taylor J.M."/>
            <person name="Park R.F."/>
            <person name="Dodds P.N."/>
            <person name="Hirsch C.D."/>
            <person name="Kianian S.F."/>
            <person name="Figueroa M."/>
        </authorList>
    </citation>
    <scope>NUCLEOTIDE SEQUENCE [LARGE SCALE GENOMIC DNA]</scope>
    <source>
        <strain evidence="4">12SD80</strain>
    </source>
</reference>
<sequence>MEWHWHASAINSPLVNVVRNTLENNQGEKLFYLDSPGGTGKNFLLPSILNFATLQHLDSRAVAASGVAELLLKNGQTAHLTFKIPIELELGVECGFEPDSVLATALNKVRLILWDEVVMMHCYGVEAVDLSLRHASGNDQPFGGKTVIFSGDFRQILPVVKYNEYPKAYDATLRSSPLWQMIEKFNLIENMRLKDTADKANMFSNRAFGENLLKLGEGRLQTSHYALIKFDGIDIRCFAKEGDAVDALIAFVYASIGEEDKEDFAAFGNYLKDRCILAPLNCNVRSLNYCSLEGFPGEEQVSLLIDSPDPDGWDSLPEEVLNKLSILNFPEHVIRMKIGMPIVIIRNLYINKGLYVALLGTSNADNLMVAKTSNSTDLVNVVHKSIFDNGEEEL</sequence>
<comment type="caution">
    <text evidence="4">The sequence shown here is derived from an EMBL/GenBank/DDBJ whole genome shotgun (WGS) entry which is preliminary data.</text>
</comment>
<dbReference type="Pfam" id="PF05970">
    <property type="entry name" value="PIF1"/>
    <property type="match status" value="1"/>
</dbReference>
<gene>
    <name evidence="4" type="ORF">PCASD_00076</name>
</gene>
<dbReference type="GO" id="GO:0006310">
    <property type="term" value="P:DNA recombination"/>
    <property type="evidence" value="ECO:0007669"/>
    <property type="project" value="UniProtKB-KW"/>
</dbReference>
<dbReference type="SUPFAM" id="SSF52540">
    <property type="entry name" value="P-loop containing nucleoside triphosphate hydrolases"/>
    <property type="match status" value="2"/>
</dbReference>
<proteinExistence type="inferred from homology"/>
<feature type="domain" description="DNA helicase Pif1-like 2B" evidence="3">
    <location>
        <begin position="319"/>
        <end position="354"/>
    </location>
</feature>
<dbReference type="InterPro" id="IPR049163">
    <property type="entry name" value="Pif1-like_2B_dom"/>
</dbReference>
<dbReference type="AlphaFoldDB" id="A0A2N5VQN8"/>
<keyword evidence="1" id="KW-0227">DNA damage</keyword>
<keyword evidence="1" id="KW-0067">ATP-binding</keyword>
<organism evidence="4 5">
    <name type="scientific">Puccinia coronata f. sp. avenae</name>
    <dbReference type="NCBI Taxonomy" id="200324"/>
    <lineage>
        <taxon>Eukaryota</taxon>
        <taxon>Fungi</taxon>
        <taxon>Dikarya</taxon>
        <taxon>Basidiomycota</taxon>
        <taxon>Pucciniomycotina</taxon>
        <taxon>Pucciniomycetes</taxon>
        <taxon>Pucciniales</taxon>
        <taxon>Pucciniaceae</taxon>
        <taxon>Puccinia</taxon>
    </lineage>
</organism>
<dbReference type="Gene3D" id="3.40.50.300">
    <property type="entry name" value="P-loop containing nucleotide triphosphate hydrolases"/>
    <property type="match status" value="1"/>
</dbReference>
<comment type="cofactor">
    <cofactor evidence="1">
        <name>Mg(2+)</name>
        <dbReference type="ChEBI" id="CHEBI:18420"/>
    </cofactor>
</comment>
<dbReference type="GO" id="GO:0005524">
    <property type="term" value="F:ATP binding"/>
    <property type="evidence" value="ECO:0007669"/>
    <property type="project" value="UniProtKB-KW"/>
</dbReference>
<dbReference type="GO" id="GO:0006281">
    <property type="term" value="P:DNA repair"/>
    <property type="evidence" value="ECO:0007669"/>
    <property type="project" value="UniProtKB-KW"/>
</dbReference>
<dbReference type="InterPro" id="IPR027417">
    <property type="entry name" value="P-loop_NTPase"/>
</dbReference>
<dbReference type="PANTHER" id="PTHR10492:SF57">
    <property type="entry name" value="ATP-DEPENDENT DNA HELICASE"/>
    <property type="match status" value="1"/>
</dbReference>
<evidence type="ECO:0000313" key="4">
    <source>
        <dbReference type="EMBL" id="PLW52294.1"/>
    </source>
</evidence>
<protein>
    <recommendedName>
        <fullName evidence="1">ATP-dependent DNA helicase</fullName>
        <ecNumber evidence="1">5.6.2.3</ecNumber>
    </recommendedName>
</protein>
<dbReference type="PANTHER" id="PTHR10492">
    <property type="match status" value="1"/>
</dbReference>
<keyword evidence="1" id="KW-0547">Nucleotide-binding</keyword>
<dbReference type="GO" id="GO:0016887">
    <property type="term" value="F:ATP hydrolysis activity"/>
    <property type="evidence" value="ECO:0007669"/>
    <property type="project" value="RHEA"/>
</dbReference>
<keyword evidence="1" id="KW-0347">Helicase</keyword>
<comment type="catalytic activity">
    <reaction evidence="1">
        <text>ATP + H2O = ADP + phosphate + H(+)</text>
        <dbReference type="Rhea" id="RHEA:13065"/>
        <dbReference type="ChEBI" id="CHEBI:15377"/>
        <dbReference type="ChEBI" id="CHEBI:15378"/>
        <dbReference type="ChEBI" id="CHEBI:30616"/>
        <dbReference type="ChEBI" id="CHEBI:43474"/>
        <dbReference type="ChEBI" id="CHEBI:456216"/>
        <dbReference type="EC" id="5.6.2.3"/>
    </reaction>
</comment>
<evidence type="ECO:0000259" key="3">
    <source>
        <dbReference type="Pfam" id="PF21530"/>
    </source>
</evidence>
<keyword evidence="1" id="KW-0234">DNA repair</keyword>
<dbReference type="EMBL" id="PGCI01000001">
    <property type="protein sequence ID" value="PLW52294.1"/>
    <property type="molecule type" value="Genomic_DNA"/>
</dbReference>
<dbReference type="InterPro" id="IPR010285">
    <property type="entry name" value="DNA_helicase_pif1-like_DEAD"/>
</dbReference>
<feature type="domain" description="DNA helicase Pif1-like DEAD-box helicase" evidence="2">
    <location>
        <begin position="17"/>
        <end position="223"/>
    </location>
</feature>
<dbReference type="Proteomes" id="UP000235392">
    <property type="component" value="Unassembled WGS sequence"/>
</dbReference>
<dbReference type="EC" id="5.6.2.3" evidence="1"/>
<accession>A0A2N5VQN8</accession>
<evidence type="ECO:0000259" key="2">
    <source>
        <dbReference type="Pfam" id="PF05970"/>
    </source>
</evidence>
<comment type="similarity">
    <text evidence="1">Belongs to the helicase family.</text>
</comment>
<dbReference type="GO" id="GO:0000723">
    <property type="term" value="P:telomere maintenance"/>
    <property type="evidence" value="ECO:0007669"/>
    <property type="project" value="InterPro"/>
</dbReference>
<name>A0A2N5VQN8_9BASI</name>
<evidence type="ECO:0000313" key="5">
    <source>
        <dbReference type="Proteomes" id="UP000235392"/>
    </source>
</evidence>
<evidence type="ECO:0000256" key="1">
    <source>
        <dbReference type="RuleBase" id="RU363044"/>
    </source>
</evidence>
<dbReference type="Pfam" id="PF21530">
    <property type="entry name" value="Pif1_2B_dom"/>
    <property type="match status" value="1"/>
</dbReference>
<keyword evidence="1" id="KW-0233">DNA recombination</keyword>
<keyword evidence="1" id="KW-0378">Hydrolase</keyword>
<dbReference type="GO" id="GO:0043139">
    <property type="term" value="F:5'-3' DNA helicase activity"/>
    <property type="evidence" value="ECO:0007669"/>
    <property type="project" value="UniProtKB-EC"/>
</dbReference>